<evidence type="ECO:0000313" key="2">
    <source>
        <dbReference type="Proteomes" id="UP000784294"/>
    </source>
</evidence>
<dbReference type="EMBL" id="CAAALY010012694">
    <property type="protein sequence ID" value="VEL11740.1"/>
    <property type="molecule type" value="Genomic_DNA"/>
</dbReference>
<reference evidence="1" key="1">
    <citation type="submission" date="2018-11" db="EMBL/GenBank/DDBJ databases">
        <authorList>
            <consortium name="Pathogen Informatics"/>
        </authorList>
    </citation>
    <scope>NUCLEOTIDE SEQUENCE</scope>
</reference>
<organism evidence="1 2">
    <name type="scientific">Protopolystoma xenopodis</name>
    <dbReference type="NCBI Taxonomy" id="117903"/>
    <lineage>
        <taxon>Eukaryota</taxon>
        <taxon>Metazoa</taxon>
        <taxon>Spiralia</taxon>
        <taxon>Lophotrochozoa</taxon>
        <taxon>Platyhelminthes</taxon>
        <taxon>Monogenea</taxon>
        <taxon>Polyopisthocotylea</taxon>
        <taxon>Polystomatidea</taxon>
        <taxon>Polystomatidae</taxon>
        <taxon>Protopolystoma</taxon>
    </lineage>
</organism>
<comment type="caution">
    <text evidence="1">The sequence shown here is derived from an EMBL/GenBank/DDBJ whole genome shotgun (WGS) entry which is preliminary data.</text>
</comment>
<evidence type="ECO:0000313" key="1">
    <source>
        <dbReference type="EMBL" id="VEL11740.1"/>
    </source>
</evidence>
<accession>A0A3S5B2X7</accession>
<keyword evidence="2" id="KW-1185">Reference proteome</keyword>
<protein>
    <submittedName>
        <fullName evidence="1">Uncharacterized protein</fullName>
    </submittedName>
</protein>
<gene>
    <name evidence="1" type="ORF">PXEA_LOCUS5180</name>
</gene>
<dbReference type="Proteomes" id="UP000784294">
    <property type="component" value="Unassembled WGS sequence"/>
</dbReference>
<sequence>MLTCGIITPAVRFALLGKSDSVLLSRSPSWSCRSVSYLTGSPISLGSILSVRFTLGLISTTRAPRL</sequence>
<dbReference type="AlphaFoldDB" id="A0A3S5B2X7"/>
<name>A0A3S5B2X7_9PLAT</name>
<proteinExistence type="predicted"/>